<proteinExistence type="predicted"/>
<protein>
    <submittedName>
        <fullName evidence="3">Uncharacterized protein</fullName>
    </submittedName>
</protein>
<feature type="transmembrane region" description="Helical" evidence="2">
    <location>
        <begin position="334"/>
        <end position="354"/>
    </location>
</feature>
<sequence>MASSESKNRYAELSIEMKENLASNNYAFGKTAWSSSAERFRSTLKSGPIIIFSSILGFTSTSAVQLGTEHFTSSVVSLKSDIQLFTSVAPYSIINDGRKIILNNLHETFFNFTHEVKSNFEFLKADELIISEKMSFISGNLSLLLQCAEECQNQLSKIEKLATSLKNDVEPSVEGKLQILNSVQDLNGVEFQLKTPVDGTELLEALRNLVPNEALENLPNVPSMFGEMQENFPDFGEISKTFGSEYGFSFMENTISDFEFSFSSKVTNQTNTLIETGKLFIDDAKNTNSSEPVLNMGIAALRFLGTTSKILFYSLFFIAFLQGSLSVKSKVITLSWLLLLLFGLLQFIFATVVGESCDLINPSNPPQSAIQYNIETSVISKSNLSIDNIVSMVQDFLPHFQTSCYQNKDLITMLQTWKFINITGLSPNDLDMHAQLEKFLNVDDFISQLVSNININTVNFPDYSKASDSLQDKNLIESINELKNHPAINIEIPILDSFETVQNFIKNLENKQWNLDPNSDYIYNPAPVLNSSIPDLIQKINFEQSKNLKLDIEKFIGKRNSVSAQISYEREIFLTKVEKLQMQLDVLKNIFDATLDQFKSNINKVNIEIENIPNLISNSVPVFENLIFDTVEALQKLAKEKLECRSFALDLYAMENSICEVTLSGLDGTWLSCIVLGLTFLFSVPVMIIAANRLGYNKVEILALEQQNARKDEEEKVIDKEERENLIQKSSPKDNENTLKIHITFDDGNRIADSPTPVPAYASHESTPMTGLPKYDIVVSVPRSQRASEVRAPHSQESEVGIPQTQGSSIRDSKQDRESGKILIIRKILNLYS</sequence>
<evidence type="ECO:0000313" key="3">
    <source>
        <dbReference type="EMBL" id="KAJ3227475.1"/>
    </source>
</evidence>
<reference evidence="3" key="1">
    <citation type="submission" date="2020-05" db="EMBL/GenBank/DDBJ databases">
        <title>Phylogenomic resolution of chytrid fungi.</title>
        <authorList>
            <person name="Stajich J.E."/>
            <person name="Amses K."/>
            <person name="Simmons R."/>
            <person name="Seto K."/>
            <person name="Myers J."/>
            <person name="Bonds A."/>
            <person name="Quandt C.A."/>
            <person name="Barry K."/>
            <person name="Liu P."/>
            <person name="Grigoriev I."/>
            <person name="Longcore J.E."/>
            <person name="James T.Y."/>
        </authorList>
    </citation>
    <scope>NUCLEOTIDE SEQUENCE</scope>
    <source>
        <strain evidence="3">JEL0476</strain>
    </source>
</reference>
<feature type="compositionally biased region" description="Basic and acidic residues" evidence="1">
    <location>
        <begin position="786"/>
        <end position="797"/>
    </location>
</feature>
<organism evidence="3 4">
    <name type="scientific">Clydaea vesicula</name>
    <dbReference type="NCBI Taxonomy" id="447962"/>
    <lineage>
        <taxon>Eukaryota</taxon>
        <taxon>Fungi</taxon>
        <taxon>Fungi incertae sedis</taxon>
        <taxon>Chytridiomycota</taxon>
        <taxon>Chytridiomycota incertae sedis</taxon>
        <taxon>Chytridiomycetes</taxon>
        <taxon>Lobulomycetales</taxon>
        <taxon>Lobulomycetaceae</taxon>
        <taxon>Clydaea</taxon>
    </lineage>
</organism>
<feature type="region of interest" description="Disordered" evidence="1">
    <location>
        <begin position="784"/>
        <end position="817"/>
    </location>
</feature>
<name>A0AAD5U7I3_9FUNG</name>
<feature type="transmembrane region" description="Helical" evidence="2">
    <location>
        <begin position="310"/>
        <end position="327"/>
    </location>
</feature>
<gene>
    <name evidence="3" type="ORF">HK099_001931</name>
</gene>
<dbReference type="Proteomes" id="UP001211065">
    <property type="component" value="Unassembled WGS sequence"/>
</dbReference>
<comment type="caution">
    <text evidence="3">The sequence shown here is derived from an EMBL/GenBank/DDBJ whole genome shotgun (WGS) entry which is preliminary data.</text>
</comment>
<evidence type="ECO:0000313" key="4">
    <source>
        <dbReference type="Proteomes" id="UP001211065"/>
    </source>
</evidence>
<dbReference type="EMBL" id="JADGJW010000016">
    <property type="protein sequence ID" value="KAJ3227475.1"/>
    <property type="molecule type" value="Genomic_DNA"/>
</dbReference>
<keyword evidence="2" id="KW-1133">Transmembrane helix</keyword>
<feature type="transmembrane region" description="Helical" evidence="2">
    <location>
        <begin position="669"/>
        <end position="691"/>
    </location>
</feature>
<keyword evidence="2" id="KW-0472">Membrane</keyword>
<keyword evidence="4" id="KW-1185">Reference proteome</keyword>
<keyword evidence="2" id="KW-0812">Transmembrane</keyword>
<accession>A0AAD5U7I3</accession>
<evidence type="ECO:0000256" key="1">
    <source>
        <dbReference type="SAM" id="MobiDB-lite"/>
    </source>
</evidence>
<dbReference type="AlphaFoldDB" id="A0AAD5U7I3"/>
<evidence type="ECO:0000256" key="2">
    <source>
        <dbReference type="SAM" id="Phobius"/>
    </source>
</evidence>